<keyword evidence="2" id="KW-0949">S-adenosyl-L-methionine</keyword>
<accession>A0A7J4GS59</accession>
<sequence>MNPLENIKVKVNIDLHDKLPKKWKKIGDIITIDFKDIDKDKKKEIAKIYAEELRVKTVIQKSSVSGELRKPNNINLLYGNETITEISEYGVKYKLDLAEIMWSPGNIGWRSALSGPEKVSAFYSFNEPKVIIDYFAGIGYFAIQMAKGYPKSKVIAVDKNPKSIEFLTTNVKENNIENVEIINDDCRNVKLKADVIHLGYIRNTIDFLEHTHSYLNENGIAVFHEAYRNNWLGFKSRSDWGSIPTKFSDLMGTKGFVVEKFERVKFYGPSTSHIIATLRKN</sequence>
<keyword evidence="3" id="KW-0819">tRNA processing</keyword>
<dbReference type="GO" id="GO:0005737">
    <property type="term" value="C:cytoplasm"/>
    <property type="evidence" value="ECO:0007669"/>
    <property type="project" value="TreeGrafter"/>
</dbReference>
<comment type="caution">
    <text evidence="5">The sequence shown here is derived from an EMBL/GenBank/DDBJ whole genome shotgun (WGS) entry which is preliminary data.</text>
</comment>
<dbReference type="InterPro" id="IPR030382">
    <property type="entry name" value="MeTrfase_TRM5/TYW2"/>
</dbReference>
<feature type="domain" description="SAM-dependent methyltransferase TRM5/TYW2-type" evidence="4">
    <location>
        <begin position="23"/>
        <end position="281"/>
    </location>
</feature>
<name>A0A7J4GS59_9ARCH</name>
<evidence type="ECO:0000313" key="5">
    <source>
        <dbReference type="EMBL" id="HIF37455.1"/>
    </source>
</evidence>
<dbReference type="Proteomes" id="UP000585802">
    <property type="component" value="Unassembled WGS sequence"/>
</dbReference>
<dbReference type="GO" id="GO:0008175">
    <property type="term" value="F:tRNA methyltransferase activity"/>
    <property type="evidence" value="ECO:0007669"/>
    <property type="project" value="TreeGrafter"/>
</dbReference>
<dbReference type="Gene3D" id="3.40.50.150">
    <property type="entry name" value="Vaccinia Virus protein VP39"/>
    <property type="match status" value="1"/>
</dbReference>
<dbReference type="CDD" id="cd02440">
    <property type="entry name" value="AdoMet_MTases"/>
    <property type="match status" value="1"/>
</dbReference>
<dbReference type="Pfam" id="PF02475">
    <property type="entry name" value="TRM5-TYW2_MTfase"/>
    <property type="match status" value="1"/>
</dbReference>
<keyword evidence="1 5" id="KW-0808">Transferase</keyword>
<dbReference type="SUPFAM" id="SSF53335">
    <property type="entry name" value="S-adenosyl-L-methionine-dependent methyltransferases"/>
    <property type="match status" value="1"/>
</dbReference>
<dbReference type="PROSITE" id="PS51684">
    <property type="entry name" value="SAM_MT_TRM5_TYW2"/>
    <property type="match status" value="1"/>
</dbReference>
<evidence type="ECO:0000256" key="2">
    <source>
        <dbReference type="ARBA" id="ARBA00022691"/>
    </source>
</evidence>
<dbReference type="PANTHER" id="PTHR23245">
    <property type="entry name" value="TRNA METHYLTRANSFERASE"/>
    <property type="match status" value="1"/>
</dbReference>
<evidence type="ECO:0000256" key="1">
    <source>
        <dbReference type="ARBA" id="ARBA00022679"/>
    </source>
</evidence>
<dbReference type="Pfam" id="PF25133">
    <property type="entry name" value="TYW2_N_2"/>
    <property type="match status" value="1"/>
</dbReference>
<dbReference type="InterPro" id="IPR029063">
    <property type="entry name" value="SAM-dependent_MTases_sf"/>
</dbReference>
<gene>
    <name evidence="5" type="ORF">EYQ70_03510</name>
</gene>
<evidence type="ECO:0000259" key="4">
    <source>
        <dbReference type="PROSITE" id="PS51684"/>
    </source>
</evidence>
<proteinExistence type="predicted"/>
<evidence type="ECO:0000256" key="3">
    <source>
        <dbReference type="ARBA" id="ARBA00022694"/>
    </source>
</evidence>
<evidence type="ECO:0000313" key="6">
    <source>
        <dbReference type="Proteomes" id="UP000585802"/>
    </source>
</evidence>
<dbReference type="Gene3D" id="3.30.300.110">
    <property type="entry name" value="Met-10+ protein-like domains"/>
    <property type="match status" value="1"/>
</dbReference>
<dbReference type="EMBL" id="DUCX01000056">
    <property type="protein sequence ID" value="HIF37455.1"/>
    <property type="molecule type" value="Genomic_DNA"/>
</dbReference>
<dbReference type="AlphaFoldDB" id="A0A7J4GS59"/>
<dbReference type="InterPro" id="IPR056743">
    <property type="entry name" value="TRM5-TYW2-like_MTfase"/>
</dbReference>
<keyword evidence="5" id="KW-0489">Methyltransferase</keyword>
<protein>
    <submittedName>
        <fullName evidence="5">Methyltransferase domain-containing protein</fullName>
    </submittedName>
</protein>
<dbReference type="InterPro" id="IPR056744">
    <property type="entry name" value="TRM5/TYW2-like_N"/>
</dbReference>
<dbReference type="GO" id="GO:0030488">
    <property type="term" value="P:tRNA methylation"/>
    <property type="evidence" value="ECO:0007669"/>
    <property type="project" value="TreeGrafter"/>
</dbReference>
<organism evidence="5 6">
    <name type="scientific">Marine Group III euryarchaeote</name>
    <dbReference type="NCBI Taxonomy" id="2173149"/>
    <lineage>
        <taxon>Archaea</taxon>
        <taxon>Methanobacteriati</taxon>
        <taxon>Thermoplasmatota</taxon>
        <taxon>Thermoplasmata</taxon>
        <taxon>Candidatus Thermoprofundales</taxon>
    </lineage>
</organism>
<reference evidence="6" key="1">
    <citation type="journal article" date="2019" name="bioRxiv">
        <title>Genome diversification in globally distributed novel marine Proteobacteria is linked to environmental adaptation.</title>
        <authorList>
            <person name="Zhou Z."/>
            <person name="Tran P.Q."/>
            <person name="Kieft K."/>
            <person name="Anantharaman K."/>
        </authorList>
    </citation>
    <scope>NUCLEOTIDE SEQUENCE [LARGE SCALE GENOMIC DNA]</scope>
</reference>